<name>A0A101LTY4_PICGL</name>
<dbReference type="EMBL" id="LKAM01000020">
    <property type="protein sequence ID" value="KUM45325.1"/>
    <property type="molecule type" value="Genomic_DNA"/>
</dbReference>
<accession>A0A101LTY4</accession>
<keyword evidence="1" id="KW-0496">Mitochondrion</keyword>
<dbReference type="AlphaFoldDB" id="A0A101LTY4"/>
<protein>
    <submittedName>
        <fullName evidence="1">Uncharacterized protein</fullName>
    </submittedName>
</protein>
<comment type="caution">
    <text evidence="1">The sequence shown here is derived from an EMBL/GenBank/DDBJ whole genome shotgun (WGS) entry which is preliminary data.</text>
</comment>
<reference evidence="1" key="1">
    <citation type="journal article" date="2015" name="Genome Biol. Evol.">
        <title>Organellar Genomes of White Spruce (Picea glauca): Assembly and Annotation.</title>
        <authorList>
            <person name="Jackman S.D."/>
            <person name="Warren R.L."/>
            <person name="Gibb E.A."/>
            <person name="Vandervalk B.P."/>
            <person name="Mohamadi H."/>
            <person name="Chu J."/>
            <person name="Raymond A."/>
            <person name="Pleasance S."/>
            <person name="Coope R."/>
            <person name="Wildung M.R."/>
            <person name="Ritland C.E."/>
            <person name="Bousquet J."/>
            <person name="Jones S.J."/>
            <person name="Bohlmann J."/>
            <person name="Birol I."/>
        </authorList>
    </citation>
    <scope>NUCLEOTIDE SEQUENCE [LARGE SCALE GENOMIC DNA]</scope>
    <source>
        <tissue evidence="1">Flushing bud</tissue>
    </source>
</reference>
<sequence length="56" mass="6436">MHGRFEVMFLERSINQALELPIKERSASIEIRTHKVGSRVRVSSLSRISMHLSNNS</sequence>
<geneLocation type="mitochondrion" evidence="1"/>
<evidence type="ECO:0000313" key="1">
    <source>
        <dbReference type="EMBL" id="KUM45325.1"/>
    </source>
</evidence>
<gene>
    <name evidence="1" type="ORF">ABT39_MTgene3398</name>
</gene>
<organism evidence="1">
    <name type="scientific">Picea glauca</name>
    <name type="common">White spruce</name>
    <name type="synonym">Pinus glauca</name>
    <dbReference type="NCBI Taxonomy" id="3330"/>
    <lineage>
        <taxon>Eukaryota</taxon>
        <taxon>Viridiplantae</taxon>
        <taxon>Streptophyta</taxon>
        <taxon>Embryophyta</taxon>
        <taxon>Tracheophyta</taxon>
        <taxon>Spermatophyta</taxon>
        <taxon>Pinopsida</taxon>
        <taxon>Pinidae</taxon>
        <taxon>Conifers I</taxon>
        <taxon>Pinales</taxon>
        <taxon>Pinaceae</taxon>
        <taxon>Picea</taxon>
    </lineage>
</organism>
<proteinExistence type="predicted"/>